<feature type="signal peptide" evidence="1">
    <location>
        <begin position="1"/>
        <end position="19"/>
    </location>
</feature>
<feature type="chain" id="PRO_5045520912" description="Lipoprotein" evidence="1">
    <location>
        <begin position="20"/>
        <end position="171"/>
    </location>
</feature>
<accession>A0ABS4GHU1</accession>
<evidence type="ECO:0008006" key="4">
    <source>
        <dbReference type="Google" id="ProtNLM"/>
    </source>
</evidence>
<dbReference type="Proteomes" id="UP001519342">
    <property type="component" value="Unassembled WGS sequence"/>
</dbReference>
<organism evidence="2 3">
    <name type="scientific">Sedimentibacter acidaminivorans</name>
    <dbReference type="NCBI Taxonomy" id="913099"/>
    <lineage>
        <taxon>Bacteria</taxon>
        <taxon>Bacillati</taxon>
        <taxon>Bacillota</taxon>
        <taxon>Tissierellia</taxon>
        <taxon>Sedimentibacter</taxon>
    </lineage>
</organism>
<dbReference type="PROSITE" id="PS51257">
    <property type="entry name" value="PROKAR_LIPOPROTEIN"/>
    <property type="match status" value="1"/>
</dbReference>
<evidence type="ECO:0000313" key="2">
    <source>
        <dbReference type="EMBL" id="MBP1927265.1"/>
    </source>
</evidence>
<dbReference type="RefSeq" id="WP_209512974.1">
    <property type="nucleotide sequence ID" value="NZ_JAGGKS010000011.1"/>
</dbReference>
<reference evidence="2 3" key="1">
    <citation type="submission" date="2021-03" db="EMBL/GenBank/DDBJ databases">
        <title>Genomic Encyclopedia of Type Strains, Phase IV (KMG-IV): sequencing the most valuable type-strain genomes for metagenomic binning, comparative biology and taxonomic classification.</title>
        <authorList>
            <person name="Goeker M."/>
        </authorList>
    </citation>
    <scope>NUCLEOTIDE SEQUENCE [LARGE SCALE GENOMIC DNA]</scope>
    <source>
        <strain evidence="2 3">DSM 24004</strain>
    </source>
</reference>
<keyword evidence="3" id="KW-1185">Reference proteome</keyword>
<proteinExistence type="predicted"/>
<dbReference type="EMBL" id="JAGGKS010000011">
    <property type="protein sequence ID" value="MBP1927265.1"/>
    <property type="molecule type" value="Genomic_DNA"/>
</dbReference>
<gene>
    <name evidence="2" type="ORF">J2Z76_003162</name>
</gene>
<protein>
    <recommendedName>
        <fullName evidence="4">Lipoprotein</fullName>
    </recommendedName>
</protein>
<evidence type="ECO:0000256" key="1">
    <source>
        <dbReference type="SAM" id="SignalP"/>
    </source>
</evidence>
<keyword evidence="1" id="KW-0732">Signal</keyword>
<comment type="caution">
    <text evidence="2">The sequence shown here is derived from an EMBL/GenBank/DDBJ whole genome shotgun (WGS) entry which is preliminary data.</text>
</comment>
<evidence type="ECO:0000313" key="3">
    <source>
        <dbReference type="Proteomes" id="UP001519342"/>
    </source>
</evidence>
<sequence length="171" mass="19722">MKSILKFIIFIAFSCIVLAGCSVKDESFVIPVNYTGKANMKVYTDNTDNSYSVKIMCKDGDYSFVINEGSSCWSIDYTDSVCVLNNDKFTDSSVRIDNFNMVNPLIYEFDLNKFNSSVDPIPEELIYWDGIYKHVMKFNKENLLPDKIFIYKNDDLVKAIQYDEINIIDVQ</sequence>
<name>A0ABS4GHU1_9FIRM</name>